<comment type="caution">
    <text evidence="2">The sequence shown here is derived from an EMBL/GenBank/DDBJ whole genome shotgun (WGS) entry which is preliminary data.</text>
</comment>
<reference evidence="2" key="1">
    <citation type="submission" date="2021-02" db="EMBL/GenBank/DDBJ databases">
        <title>Psilocybe cubensis genome.</title>
        <authorList>
            <person name="Mckernan K.J."/>
            <person name="Crawford S."/>
            <person name="Trippe A."/>
            <person name="Kane L.T."/>
            <person name="Mclaughlin S."/>
        </authorList>
    </citation>
    <scope>NUCLEOTIDE SEQUENCE [LARGE SCALE GENOMIC DNA]</scope>
    <source>
        <strain evidence="2">MGC-MH-2018</strain>
    </source>
</reference>
<feature type="compositionally biased region" description="Low complexity" evidence="1">
    <location>
        <begin position="356"/>
        <end position="370"/>
    </location>
</feature>
<accession>A0A8H7XUX9</accession>
<dbReference type="AlphaFoldDB" id="A0A8H7XUX9"/>
<evidence type="ECO:0000256" key="1">
    <source>
        <dbReference type="SAM" id="MobiDB-lite"/>
    </source>
</evidence>
<feature type="compositionally biased region" description="Low complexity" evidence="1">
    <location>
        <begin position="326"/>
        <end position="348"/>
    </location>
</feature>
<organism evidence="2">
    <name type="scientific">Psilocybe cubensis</name>
    <name type="common">Psychedelic mushroom</name>
    <name type="synonym">Stropharia cubensis</name>
    <dbReference type="NCBI Taxonomy" id="181762"/>
    <lineage>
        <taxon>Eukaryota</taxon>
        <taxon>Fungi</taxon>
        <taxon>Dikarya</taxon>
        <taxon>Basidiomycota</taxon>
        <taxon>Agaricomycotina</taxon>
        <taxon>Agaricomycetes</taxon>
        <taxon>Agaricomycetidae</taxon>
        <taxon>Agaricales</taxon>
        <taxon>Agaricineae</taxon>
        <taxon>Strophariaceae</taxon>
        <taxon>Psilocybe</taxon>
    </lineage>
</organism>
<feature type="region of interest" description="Disordered" evidence="1">
    <location>
        <begin position="267"/>
        <end position="402"/>
    </location>
</feature>
<dbReference type="EMBL" id="JAFIQS010000007">
    <property type="protein sequence ID" value="KAG5167322.1"/>
    <property type="molecule type" value="Genomic_DNA"/>
</dbReference>
<feature type="compositionally biased region" description="Polar residues" evidence="1">
    <location>
        <begin position="64"/>
        <end position="82"/>
    </location>
</feature>
<feature type="region of interest" description="Disordered" evidence="1">
    <location>
        <begin position="423"/>
        <end position="444"/>
    </location>
</feature>
<feature type="compositionally biased region" description="Gly residues" evidence="1">
    <location>
        <begin position="193"/>
        <end position="214"/>
    </location>
</feature>
<feature type="region of interest" description="Disordered" evidence="1">
    <location>
        <begin position="170"/>
        <end position="240"/>
    </location>
</feature>
<proteinExistence type="predicted"/>
<feature type="region of interest" description="Disordered" evidence="1">
    <location>
        <begin position="51"/>
        <end position="145"/>
    </location>
</feature>
<feature type="compositionally biased region" description="Low complexity" evidence="1">
    <location>
        <begin position="293"/>
        <end position="317"/>
    </location>
</feature>
<feature type="compositionally biased region" description="Acidic residues" evidence="1">
    <location>
        <begin position="271"/>
        <end position="282"/>
    </location>
</feature>
<name>A0A8H7XUX9_PSICU</name>
<feature type="compositionally biased region" description="Polar residues" evidence="1">
    <location>
        <begin position="107"/>
        <end position="118"/>
    </location>
</feature>
<feature type="compositionally biased region" description="Polar residues" evidence="1">
    <location>
        <begin position="18"/>
        <end position="33"/>
    </location>
</feature>
<feature type="region of interest" description="Disordered" evidence="1">
    <location>
        <begin position="1"/>
        <end position="33"/>
    </location>
</feature>
<gene>
    <name evidence="2" type="ORF">JR316_007670</name>
</gene>
<protein>
    <submittedName>
        <fullName evidence="2">Uncharacterized protein</fullName>
    </submittedName>
</protein>
<evidence type="ECO:0000313" key="2">
    <source>
        <dbReference type="EMBL" id="KAG5167322.1"/>
    </source>
</evidence>
<feature type="compositionally biased region" description="Low complexity" evidence="1">
    <location>
        <begin position="215"/>
        <end position="225"/>
    </location>
</feature>
<sequence>MEVSAIQPVVSPVPSAHNGRSQNKTRGCSTHTNKLSFSQTISSLKGIIRIPNRRKLSTPRIHFHSQSQDDADSTKSTSNPHFTSRPRPTHGLSHSLDTQAHLHSRMRSTGTAASNGSGNIDGIISDTEDYDKQQRRRSNIKNDPYAQFSRTAEGLNYTYKPYMSQPMLGAELSRGTGGDELVTGYDSESGSASGSGYGGGGCSPVGTGEGGGRTPLGFSATSPLALPSPSPSPTPVLLSSPPAILPATEVAFSLGGKVEDTLIQVQHGDQGDEGEKEGDINDLYDGKAGGSLNNAAPSDTNTDTNTNTNIGTTANTAQSTTLAQISSSTFTPTSTIQTNSHARSNSPLPLLPLPDGPSSLTSASTSGAALRPRSSNGSGRTPAPRRALPPPPPESPISASSSASAALFVDHFNRNSTTLNKSHLSIQCPSRLRPQSGRLPTTRP</sequence>
<feature type="compositionally biased region" description="Basic residues" evidence="1">
    <location>
        <begin position="51"/>
        <end position="63"/>
    </location>
</feature>